<keyword evidence="2" id="KW-0472">Membrane</keyword>
<feature type="transmembrane region" description="Helical" evidence="2">
    <location>
        <begin position="132"/>
        <end position="153"/>
    </location>
</feature>
<evidence type="ECO:0000313" key="6">
    <source>
        <dbReference type="Proteomes" id="UP000789595"/>
    </source>
</evidence>
<feature type="region of interest" description="Disordered" evidence="1">
    <location>
        <begin position="1"/>
        <end position="21"/>
    </location>
</feature>
<proteinExistence type="predicted"/>
<keyword evidence="6" id="KW-1185">Reference proteome</keyword>
<accession>A0A7S3ZJI2</accession>
<dbReference type="CDD" id="cd03507">
    <property type="entry name" value="Delta12-FADS-like"/>
    <property type="match status" value="1"/>
</dbReference>
<evidence type="ECO:0000313" key="4">
    <source>
        <dbReference type="EMBL" id="CAE0685217.1"/>
    </source>
</evidence>
<keyword evidence="2" id="KW-0812">Transmembrane</keyword>
<dbReference type="Pfam" id="PF00487">
    <property type="entry name" value="FA_desaturase"/>
    <property type="match status" value="1"/>
</dbReference>
<evidence type="ECO:0000259" key="3">
    <source>
        <dbReference type="Pfam" id="PF00487"/>
    </source>
</evidence>
<dbReference type="OrthoDB" id="1461976at2759"/>
<dbReference type="PANTHER" id="PTHR32100">
    <property type="entry name" value="OMEGA-6 FATTY ACID DESATURASE, CHLOROPLASTIC"/>
    <property type="match status" value="1"/>
</dbReference>
<dbReference type="InterPro" id="IPR005804">
    <property type="entry name" value="FA_desaturase_dom"/>
</dbReference>
<evidence type="ECO:0000313" key="5">
    <source>
        <dbReference type="EMBL" id="CAH0366757.1"/>
    </source>
</evidence>
<name>A0A7S3ZJI2_9STRA</name>
<feature type="transmembrane region" description="Helical" evidence="2">
    <location>
        <begin position="100"/>
        <end position="120"/>
    </location>
</feature>
<sequence>MGKGGQQPPKQEDFLTSSRPSRCGKPLITAEHATLVAAVLPKEKLPTKKQIRDSIPPECFEHSYVSAFAHVIRDTAVVAMFAFLAASLLRTSNMTIVDILGWQAYAFFQGAALTGWWVLAHECGHGGFSASQFVNDCVGLVLHSVLLVPYYSWQYSHAKHHAKTNHLMDGETHNPNTQAEIEEAGYVALFHAIGEEGFAGFQLFAHLVVGWPAYLVTNATGARRLYNHKPIEDNTLDHFRPWSKLFPPNWERRIYVGTTCWIACFTAIWAATYKFGIIPVACFYWGPYLWVNFWLVLYTWLQHTSPEVPHFGDDEWTWVRGALCTIDRPYAELFGFFDWVHHHIGSTHVCHHLFSNLPCYHAVEATKHLKAYLKPLGLYNYDHDGVVTSMWKAAKECQYVEGTEGIHFPKAVRDLKKD</sequence>
<dbReference type="EMBL" id="CAKKNE010000001">
    <property type="protein sequence ID" value="CAH0366757.1"/>
    <property type="molecule type" value="Genomic_DNA"/>
</dbReference>
<organism evidence="4">
    <name type="scientific">Pelagomonas calceolata</name>
    <dbReference type="NCBI Taxonomy" id="35677"/>
    <lineage>
        <taxon>Eukaryota</taxon>
        <taxon>Sar</taxon>
        <taxon>Stramenopiles</taxon>
        <taxon>Ochrophyta</taxon>
        <taxon>Pelagophyceae</taxon>
        <taxon>Pelagomonadales</taxon>
        <taxon>Pelagomonadaceae</taxon>
        <taxon>Pelagomonas</taxon>
    </lineage>
</organism>
<evidence type="ECO:0000256" key="2">
    <source>
        <dbReference type="SAM" id="Phobius"/>
    </source>
</evidence>
<feature type="transmembrane region" description="Helical" evidence="2">
    <location>
        <begin position="277"/>
        <end position="301"/>
    </location>
</feature>
<keyword evidence="2" id="KW-1133">Transmembrane helix</keyword>
<feature type="domain" description="Fatty acid desaturase" evidence="3">
    <location>
        <begin position="101"/>
        <end position="378"/>
    </location>
</feature>
<feature type="transmembrane region" description="Helical" evidence="2">
    <location>
        <begin position="254"/>
        <end position="271"/>
    </location>
</feature>
<reference evidence="4" key="1">
    <citation type="submission" date="2021-01" db="EMBL/GenBank/DDBJ databases">
        <authorList>
            <person name="Corre E."/>
            <person name="Pelletier E."/>
            <person name="Niang G."/>
            <person name="Scheremetjew M."/>
            <person name="Finn R."/>
            <person name="Kale V."/>
            <person name="Holt S."/>
            <person name="Cochrane G."/>
            <person name="Meng A."/>
            <person name="Brown T."/>
            <person name="Cohen L."/>
        </authorList>
    </citation>
    <scope>NUCLEOTIDE SEQUENCE</scope>
    <source>
        <strain evidence="4">CCMP1756</strain>
    </source>
</reference>
<gene>
    <name evidence="4" type="ORF">PCAL00307_LOCUS651</name>
    <name evidence="5" type="ORF">PECAL_1P32660</name>
</gene>
<dbReference type="GO" id="GO:0006629">
    <property type="term" value="P:lipid metabolic process"/>
    <property type="evidence" value="ECO:0007669"/>
    <property type="project" value="InterPro"/>
</dbReference>
<reference evidence="5" key="2">
    <citation type="submission" date="2021-11" db="EMBL/GenBank/DDBJ databases">
        <authorList>
            <consortium name="Genoscope - CEA"/>
            <person name="William W."/>
        </authorList>
    </citation>
    <scope>NUCLEOTIDE SEQUENCE</scope>
</reference>
<dbReference type="InterPro" id="IPR012171">
    <property type="entry name" value="Fatty_acid_desaturase"/>
</dbReference>
<protein>
    <recommendedName>
        <fullName evidence="3">Fatty acid desaturase domain-containing protein</fullName>
    </recommendedName>
</protein>
<evidence type="ECO:0000256" key="1">
    <source>
        <dbReference type="SAM" id="MobiDB-lite"/>
    </source>
</evidence>
<dbReference type="AlphaFoldDB" id="A0A7S3ZJI2"/>
<dbReference type="EMBL" id="HBIW01000768">
    <property type="protein sequence ID" value="CAE0685217.1"/>
    <property type="molecule type" value="Transcribed_RNA"/>
</dbReference>
<dbReference type="GO" id="GO:0016491">
    <property type="term" value="F:oxidoreductase activity"/>
    <property type="evidence" value="ECO:0007669"/>
    <property type="project" value="InterPro"/>
</dbReference>
<dbReference type="Proteomes" id="UP000789595">
    <property type="component" value="Unassembled WGS sequence"/>
</dbReference>